<dbReference type="AlphaFoldDB" id="A0A847RIP1"/>
<keyword evidence="2" id="KW-1185">Reference proteome</keyword>
<comment type="caution">
    <text evidence="1">The sequence shown here is derived from an EMBL/GenBank/DDBJ whole genome shotgun (WGS) entry which is preliminary data.</text>
</comment>
<sequence>MAKQQRVLYFFPYNPIGRQSGAQTRAITLLRYFKSRGMKVDLVSRQGDWEKITPEEMDMVRNSGFVENAWFWSRKPPKKNPLVYFFQYKLPHMLFNRKLNPIKGGLPNLVNLHLRREFDKLLQQNKYDYIIISYAYYADLIKDNPFINGACTIMDTHDLMASQHQLDKNVNVGAALGDEIRRLSLYDQIWACSGEENYFFSQFIRKETLYIPTMVEEPRQDDGRTEKKYDIIYVASDNENNKKSAAWFFDKVYPLLPQSYRLCIIGKINAHIPQGLSNVTCLPFVEDLSDYYLASKVVICPMLAGTGVKIKVLEAFSYGKPVVCNERGLDGLPEKTDNGCLVSESPAGFADHITRLLTDPALFAEQSAWSAASFRKTFAAEKVYQRIDAALKVNQP</sequence>
<dbReference type="RefSeq" id="WP_168868905.1">
    <property type="nucleotide sequence ID" value="NZ_JABAIA010000001.1"/>
</dbReference>
<evidence type="ECO:0000313" key="2">
    <source>
        <dbReference type="Proteomes" id="UP000570474"/>
    </source>
</evidence>
<dbReference type="PANTHER" id="PTHR12526">
    <property type="entry name" value="GLYCOSYLTRANSFERASE"/>
    <property type="match status" value="1"/>
</dbReference>
<dbReference type="SUPFAM" id="SSF53756">
    <property type="entry name" value="UDP-Glycosyltransferase/glycogen phosphorylase"/>
    <property type="match status" value="1"/>
</dbReference>
<protein>
    <submittedName>
        <fullName evidence="1">Glycosyltransferase family 4 protein</fullName>
    </submittedName>
</protein>
<dbReference type="PANTHER" id="PTHR12526:SF630">
    <property type="entry name" value="GLYCOSYLTRANSFERASE"/>
    <property type="match status" value="1"/>
</dbReference>
<name>A0A847RIP1_9BACT</name>
<dbReference type="EMBL" id="JABAIA010000001">
    <property type="protein sequence ID" value="NLR62862.1"/>
    <property type="molecule type" value="Genomic_DNA"/>
</dbReference>
<dbReference type="CDD" id="cd03801">
    <property type="entry name" value="GT4_PimA-like"/>
    <property type="match status" value="1"/>
</dbReference>
<dbReference type="Pfam" id="PF13692">
    <property type="entry name" value="Glyco_trans_1_4"/>
    <property type="match status" value="1"/>
</dbReference>
<dbReference type="GO" id="GO:0016740">
    <property type="term" value="F:transferase activity"/>
    <property type="evidence" value="ECO:0007669"/>
    <property type="project" value="UniProtKB-KW"/>
</dbReference>
<dbReference type="Gene3D" id="3.40.50.2000">
    <property type="entry name" value="Glycogen Phosphorylase B"/>
    <property type="match status" value="1"/>
</dbReference>
<dbReference type="Proteomes" id="UP000570474">
    <property type="component" value="Unassembled WGS sequence"/>
</dbReference>
<organism evidence="1 2">
    <name type="scientific">Chitinophaga varians</name>
    <dbReference type="NCBI Taxonomy" id="2202339"/>
    <lineage>
        <taxon>Bacteria</taxon>
        <taxon>Pseudomonadati</taxon>
        <taxon>Bacteroidota</taxon>
        <taxon>Chitinophagia</taxon>
        <taxon>Chitinophagales</taxon>
        <taxon>Chitinophagaceae</taxon>
        <taxon>Chitinophaga</taxon>
    </lineage>
</organism>
<gene>
    <name evidence="1" type="ORF">HGH92_00965</name>
</gene>
<evidence type="ECO:0000313" key="1">
    <source>
        <dbReference type="EMBL" id="NLR62862.1"/>
    </source>
</evidence>
<accession>A0A847RIP1</accession>
<keyword evidence="1" id="KW-0808">Transferase</keyword>
<proteinExistence type="predicted"/>
<reference evidence="1 2" key="1">
    <citation type="submission" date="2020-04" db="EMBL/GenBank/DDBJ databases">
        <authorList>
            <person name="Yin C."/>
        </authorList>
    </citation>
    <scope>NUCLEOTIDE SEQUENCE [LARGE SCALE GENOMIC DNA]</scope>
    <source>
        <strain evidence="1 2">Ae27</strain>
    </source>
</reference>